<keyword evidence="3" id="KW-1185">Reference proteome</keyword>
<keyword evidence="1" id="KW-0812">Transmembrane</keyword>
<protein>
    <submittedName>
        <fullName evidence="2">Uncharacterized protein</fullName>
    </submittedName>
</protein>
<organism evidence="2 3">
    <name type="scientific">Bursaphelenchus okinawaensis</name>
    <dbReference type="NCBI Taxonomy" id="465554"/>
    <lineage>
        <taxon>Eukaryota</taxon>
        <taxon>Metazoa</taxon>
        <taxon>Ecdysozoa</taxon>
        <taxon>Nematoda</taxon>
        <taxon>Chromadorea</taxon>
        <taxon>Rhabditida</taxon>
        <taxon>Tylenchina</taxon>
        <taxon>Tylenchomorpha</taxon>
        <taxon>Aphelenchoidea</taxon>
        <taxon>Aphelenchoididae</taxon>
        <taxon>Bursaphelenchus</taxon>
    </lineage>
</organism>
<evidence type="ECO:0000313" key="3">
    <source>
        <dbReference type="Proteomes" id="UP000614601"/>
    </source>
</evidence>
<comment type="caution">
    <text evidence="2">The sequence shown here is derived from an EMBL/GenBank/DDBJ whole genome shotgun (WGS) entry which is preliminary data.</text>
</comment>
<keyword evidence="1" id="KW-1133">Transmembrane helix</keyword>
<gene>
    <name evidence="2" type="ORF">BOKJ2_LOCUS14459</name>
</gene>
<feature type="transmembrane region" description="Helical" evidence="1">
    <location>
        <begin position="60"/>
        <end position="85"/>
    </location>
</feature>
<name>A0A811LSN4_9BILA</name>
<reference evidence="2" key="1">
    <citation type="submission" date="2020-09" db="EMBL/GenBank/DDBJ databases">
        <authorList>
            <person name="Kikuchi T."/>
        </authorList>
    </citation>
    <scope>NUCLEOTIDE SEQUENCE</scope>
    <source>
        <strain evidence="2">SH1</strain>
    </source>
</reference>
<sequence>MVNRRYSQGAITDSVNRTLIEIKETMKQQNDLRERQIKEDREWRLQLEARLKKLKKRRTFRLYCIIIIVVVLCLYWVSSLVYGIWNSSN</sequence>
<evidence type="ECO:0000313" key="2">
    <source>
        <dbReference type="EMBL" id="CAD5231073.1"/>
    </source>
</evidence>
<dbReference type="Proteomes" id="UP000614601">
    <property type="component" value="Unassembled WGS sequence"/>
</dbReference>
<proteinExistence type="predicted"/>
<dbReference type="EMBL" id="CAJFCW020000006">
    <property type="protein sequence ID" value="CAG9128393.1"/>
    <property type="molecule type" value="Genomic_DNA"/>
</dbReference>
<dbReference type="EMBL" id="CAJFDH010000006">
    <property type="protein sequence ID" value="CAD5231073.1"/>
    <property type="molecule type" value="Genomic_DNA"/>
</dbReference>
<evidence type="ECO:0000256" key="1">
    <source>
        <dbReference type="SAM" id="Phobius"/>
    </source>
</evidence>
<dbReference type="AlphaFoldDB" id="A0A811LSN4"/>
<accession>A0A811LSN4</accession>
<keyword evidence="1" id="KW-0472">Membrane</keyword>
<dbReference type="Proteomes" id="UP000783686">
    <property type="component" value="Unassembled WGS sequence"/>
</dbReference>